<name>A0A229Y2P0_ASPFM</name>
<dbReference type="InterPro" id="IPR014025">
    <property type="entry name" value="Glutaredoxin_subgr"/>
</dbReference>
<dbReference type="CDD" id="cd03419">
    <property type="entry name" value="GRX_GRXh_1_2_like"/>
    <property type="match status" value="1"/>
</dbReference>
<dbReference type="FunFam" id="3.40.30.10:FF:000093">
    <property type="entry name" value="Glutaredoxin 2"/>
    <property type="match status" value="1"/>
</dbReference>
<dbReference type="AlphaFoldDB" id="A0A229Y2P0"/>
<comment type="similarity">
    <text evidence="1">Belongs to the glutaredoxin family. Monothiol subfamily.</text>
</comment>
<comment type="caution">
    <text evidence="5">The sequence shown here is derived from an EMBL/GenBank/DDBJ whole genome shotgun (WGS) entry which is preliminary data.</text>
</comment>
<dbReference type="Proteomes" id="UP000813423">
    <property type="component" value="Unassembled WGS sequence"/>
</dbReference>
<dbReference type="InterPro" id="IPR036249">
    <property type="entry name" value="Thioredoxin-like_sf"/>
</dbReference>
<dbReference type="InterPro" id="IPR002109">
    <property type="entry name" value="Glutaredoxin"/>
</dbReference>
<dbReference type="GO" id="GO:0005801">
    <property type="term" value="C:cis-Golgi network"/>
    <property type="evidence" value="ECO:0007669"/>
    <property type="project" value="UniProtKB-ARBA"/>
</dbReference>
<sequence>MLSQRRIRLLLIAAVVLMVTIFYYSGDAGTIQNQRFYRSTVAAIDAHREAKEAASKQNVQPQKPAPPKPVEENAKPVVQEADGVKATTPKGASEEMEEIPIAGRTKMTVPKNRGQDSQKQESALASSEDDLEVKNELNAILKRSPIVIFSKSYCPYSKRAKTILLEKYNIVPAPHVVELDQHAMGQQLQSLLAKNTGRRTVPNVLVNGKSIGGGDDVTALDEKDELASTLKNLGGKWIQEVNRKDQTKQAE</sequence>
<dbReference type="GO" id="GO:0004362">
    <property type="term" value="F:glutathione-disulfide reductase (NADPH) activity"/>
    <property type="evidence" value="ECO:0007669"/>
    <property type="project" value="UniProtKB-ARBA"/>
</dbReference>
<evidence type="ECO:0000256" key="1">
    <source>
        <dbReference type="ARBA" id="ARBA00009630"/>
    </source>
</evidence>
<evidence type="ECO:0000313" key="5">
    <source>
        <dbReference type="EMBL" id="KAH1905647.1"/>
    </source>
</evidence>
<reference evidence="5" key="1">
    <citation type="submission" date="2021-08" db="EMBL/GenBank/DDBJ databases">
        <title>Global Aspergillus fumigatus from environmental and clinical sources.</title>
        <authorList>
            <person name="Barber A."/>
            <person name="Sae-Ong T."/>
        </authorList>
    </citation>
    <scope>NUCLEOTIDE SEQUENCE</scope>
    <source>
        <strain evidence="5">NRZ-2016-071</strain>
    </source>
</reference>
<dbReference type="PRINTS" id="PR00160">
    <property type="entry name" value="GLUTAREDOXIN"/>
</dbReference>
<evidence type="ECO:0000256" key="3">
    <source>
        <dbReference type="SAM" id="Phobius"/>
    </source>
</evidence>
<keyword evidence="3" id="KW-0812">Transmembrane</keyword>
<evidence type="ECO:0000313" key="6">
    <source>
        <dbReference type="Proteomes" id="UP000813423"/>
    </source>
</evidence>
<dbReference type="GO" id="GO:0034599">
    <property type="term" value="P:cellular response to oxidative stress"/>
    <property type="evidence" value="ECO:0007669"/>
    <property type="project" value="TreeGrafter"/>
</dbReference>
<dbReference type="PANTHER" id="PTHR45694:SF5">
    <property type="entry name" value="GLUTAREDOXIN 2"/>
    <property type="match status" value="1"/>
</dbReference>
<evidence type="ECO:0000259" key="4">
    <source>
        <dbReference type="Pfam" id="PF00462"/>
    </source>
</evidence>
<dbReference type="PANTHER" id="PTHR45694">
    <property type="entry name" value="GLUTAREDOXIN 2"/>
    <property type="match status" value="1"/>
</dbReference>
<dbReference type="Pfam" id="PF00462">
    <property type="entry name" value="Glutaredoxin"/>
    <property type="match status" value="1"/>
</dbReference>
<protein>
    <recommendedName>
        <fullName evidence="4">Glutaredoxin domain-containing protein</fullName>
    </recommendedName>
</protein>
<feature type="region of interest" description="Disordered" evidence="2">
    <location>
        <begin position="48"/>
        <end position="127"/>
    </location>
</feature>
<dbReference type="GO" id="GO:0000324">
    <property type="term" value="C:fungal-type vacuole"/>
    <property type="evidence" value="ECO:0007669"/>
    <property type="project" value="TreeGrafter"/>
</dbReference>
<dbReference type="InterPro" id="IPR011899">
    <property type="entry name" value="Glutaredoxin_euk/vir"/>
</dbReference>
<dbReference type="Gene3D" id="3.40.30.10">
    <property type="entry name" value="Glutaredoxin"/>
    <property type="match status" value="1"/>
</dbReference>
<keyword evidence="3" id="KW-1133">Transmembrane helix</keyword>
<proteinExistence type="inferred from homology"/>
<accession>A0A229Y2P0</accession>
<dbReference type="SUPFAM" id="SSF52833">
    <property type="entry name" value="Thioredoxin-like"/>
    <property type="match status" value="1"/>
</dbReference>
<dbReference type="EMBL" id="JAIBSC010000040">
    <property type="protein sequence ID" value="KAH1905647.1"/>
    <property type="molecule type" value="Genomic_DNA"/>
</dbReference>
<feature type="transmembrane region" description="Helical" evidence="3">
    <location>
        <begin position="7"/>
        <end position="26"/>
    </location>
</feature>
<feature type="domain" description="Glutaredoxin" evidence="4">
    <location>
        <begin position="146"/>
        <end position="211"/>
    </location>
</feature>
<dbReference type="NCBIfam" id="TIGR02180">
    <property type="entry name" value="GRX_euk"/>
    <property type="match status" value="1"/>
</dbReference>
<dbReference type="PROSITE" id="PS51354">
    <property type="entry name" value="GLUTAREDOXIN_2"/>
    <property type="match status" value="1"/>
</dbReference>
<gene>
    <name evidence="5" type="ORF">KXV57_005895</name>
</gene>
<evidence type="ECO:0000256" key="2">
    <source>
        <dbReference type="SAM" id="MobiDB-lite"/>
    </source>
</evidence>
<organism evidence="5 6">
    <name type="scientific">Aspergillus fumigatus</name>
    <name type="common">Neosartorya fumigata</name>
    <dbReference type="NCBI Taxonomy" id="746128"/>
    <lineage>
        <taxon>Eukaryota</taxon>
        <taxon>Fungi</taxon>
        <taxon>Dikarya</taxon>
        <taxon>Ascomycota</taxon>
        <taxon>Pezizomycotina</taxon>
        <taxon>Eurotiomycetes</taxon>
        <taxon>Eurotiomycetidae</taxon>
        <taxon>Eurotiales</taxon>
        <taxon>Aspergillaceae</taxon>
        <taxon>Aspergillus</taxon>
        <taxon>Aspergillus subgen. Fumigati</taxon>
    </lineage>
</organism>
<keyword evidence="3" id="KW-0472">Membrane</keyword>
<dbReference type="GO" id="GO:0005796">
    <property type="term" value="C:Golgi lumen"/>
    <property type="evidence" value="ECO:0007669"/>
    <property type="project" value="TreeGrafter"/>
</dbReference>